<evidence type="ECO:0000259" key="4">
    <source>
        <dbReference type="PROSITE" id="PS01031"/>
    </source>
</evidence>
<dbReference type="GO" id="GO:0009408">
    <property type="term" value="P:response to heat"/>
    <property type="evidence" value="ECO:0007669"/>
    <property type="project" value="InterPro"/>
</dbReference>
<dbReference type="PANTHER" id="PTHR46733">
    <property type="entry name" value="26.5 KDA HEAT SHOCK PROTEIN, MITOCHONDRIAL"/>
    <property type="match status" value="1"/>
</dbReference>
<keyword evidence="1" id="KW-0346">Stress response</keyword>
<dbReference type="InterPro" id="IPR044587">
    <property type="entry name" value="HSP21-like"/>
</dbReference>
<dbReference type="Proteomes" id="UP000176241">
    <property type="component" value="Unassembled WGS sequence"/>
</dbReference>
<dbReference type="SUPFAM" id="SSF49764">
    <property type="entry name" value="HSP20-like chaperones"/>
    <property type="match status" value="1"/>
</dbReference>
<proteinExistence type="inferred from homology"/>
<dbReference type="Gene3D" id="2.60.40.790">
    <property type="match status" value="1"/>
</dbReference>
<evidence type="ECO:0000313" key="6">
    <source>
        <dbReference type="Proteomes" id="UP000176241"/>
    </source>
</evidence>
<feature type="domain" description="SHSP" evidence="4">
    <location>
        <begin position="31"/>
        <end position="141"/>
    </location>
</feature>
<dbReference type="PANTHER" id="PTHR46733:SF4">
    <property type="entry name" value="HEAT SHOCK PROTEIN 21, CHLOROPLASTIC"/>
    <property type="match status" value="1"/>
</dbReference>
<dbReference type="STRING" id="1797533.A2731_00650"/>
<protein>
    <recommendedName>
        <fullName evidence="4">SHSP domain-containing protein</fullName>
    </recommendedName>
</protein>
<dbReference type="Pfam" id="PF00011">
    <property type="entry name" value="HSP20"/>
    <property type="match status" value="1"/>
</dbReference>
<comment type="caution">
    <text evidence="5">The sequence shown here is derived from an EMBL/GenBank/DDBJ whole genome shotgun (WGS) entry which is preliminary data.</text>
</comment>
<evidence type="ECO:0000313" key="5">
    <source>
        <dbReference type="EMBL" id="OGY43354.1"/>
    </source>
</evidence>
<comment type="similarity">
    <text evidence="2 3">Belongs to the small heat shock protein (HSP20) family.</text>
</comment>
<evidence type="ECO:0000256" key="3">
    <source>
        <dbReference type="RuleBase" id="RU003616"/>
    </source>
</evidence>
<evidence type="ECO:0000256" key="2">
    <source>
        <dbReference type="PROSITE-ProRule" id="PRU00285"/>
    </source>
</evidence>
<dbReference type="InterPro" id="IPR008978">
    <property type="entry name" value="HSP20-like_chaperone"/>
</dbReference>
<name>A0A1G1XTQ8_9BACT</name>
<organism evidence="5 6">
    <name type="scientific">Candidatus Buchananbacteria bacterium RIFCSPHIGHO2_01_FULL_39_8</name>
    <dbReference type="NCBI Taxonomy" id="1797533"/>
    <lineage>
        <taxon>Bacteria</taxon>
        <taxon>Candidatus Buchananiibacteriota</taxon>
    </lineage>
</organism>
<dbReference type="AlphaFoldDB" id="A0A1G1XTQ8"/>
<sequence length="141" mass="16291">MSLKPKSKNQSKEMLAINKELQDEIEQNWLSAEEEGELSVDIYQDENNVYVTSTVAGVKPENLEISVNNDLLTIRGFRQHGREIDQREYFLQECFWGRFSRSIILPVEVATDRISAELEDGVLTIILPKLKRSRNIPIKIK</sequence>
<dbReference type="CDD" id="cd06464">
    <property type="entry name" value="ACD_sHsps-like"/>
    <property type="match status" value="1"/>
</dbReference>
<reference evidence="5 6" key="1">
    <citation type="journal article" date="2016" name="Nat. Commun.">
        <title>Thousands of microbial genomes shed light on interconnected biogeochemical processes in an aquifer system.</title>
        <authorList>
            <person name="Anantharaman K."/>
            <person name="Brown C.T."/>
            <person name="Hug L.A."/>
            <person name="Sharon I."/>
            <person name="Castelle C.J."/>
            <person name="Probst A.J."/>
            <person name="Thomas B.C."/>
            <person name="Singh A."/>
            <person name="Wilkins M.J."/>
            <person name="Karaoz U."/>
            <person name="Brodie E.L."/>
            <person name="Williams K.H."/>
            <person name="Hubbard S.S."/>
            <person name="Banfield J.F."/>
        </authorList>
    </citation>
    <scope>NUCLEOTIDE SEQUENCE [LARGE SCALE GENOMIC DNA]</scope>
</reference>
<evidence type="ECO:0000256" key="1">
    <source>
        <dbReference type="ARBA" id="ARBA00023016"/>
    </source>
</evidence>
<dbReference type="PROSITE" id="PS01031">
    <property type="entry name" value="SHSP"/>
    <property type="match status" value="1"/>
</dbReference>
<gene>
    <name evidence="5" type="ORF">A2731_00650</name>
</gene>
<dbReference type="InterPro" id="IPR002068">
    <property type="entry name" value="A-crystallin/Hsp20_dom"/>
</dbReference>
<accession>A0A1G1XTQ8</accession>
<dbReference type="EMBL" id="MHIC01000049">
    <property type="protein sequence ID" value="OGY43354.1"/>
    <property type="molecule type" value="Genomic_DNA"/>
</dbReference>